<evidence type="ECO:0000256" key="3">
    <source>
        <dbReference type="ARBA" id="ARBA00022692"/>
    </source>
</evidence>
<dbReference type="EnsemblMetazoa" id="XM_022796750">
    <property type="protein sequence ID" value="XP_022652485"/>
    <property type="gene ID" value="LOC111246706"/>
</dbReference>
<organism evidence="9 10">
    <name type="scientific">Varroa destructor</name>
    <name type="common">Honeybee mite</name>
    <dbReference type="NCBI Taxonomy" id="109461"/>
    <lineage>
        <taxon>Eukaryota</taxon>
        <taxon>Metazoa</taxon>
        <taxon>Ecdysozoa</taxon>
        <taxon>Arthropoda</taxon>
        <taxon>Chelicerata</taxon>
        <taxon>Arachnida</taxon>
        <taxon>Acari</taxon>
        <taxon>Parasitiformes</taxon>
        <taxon>Mesostigmata</taxon>
        <taxon>Gamasina</taxon>
        <taxon>Dermanyssoidea</taxon>
        <taxon>Varroidae</taxon>
        <taxon>Varroa</taxon>
    </lineage>
</organism>
<dbReference type="AlphaFoldDB" id="A0A7M7JU37"/>
<dbReference type="OrthoDB" id="331948at2759"/>
<evidence type="ECO:0000259" key="8">
    <source>
        <dbReference type="Pfam" id="PF01529"/>
    </source>
</evidence>
<keyword evidence="4 7" id="KW-1133">Transmembrane helix</keyword>
<dbReference type="RefSeq" id="XP_022652485.1">
    <property type="nucleotide sequence ID" value="XM_022796750.1"/>
</dbReference>
<feature type="transmembrane region" description="Helical" evidence="7">
    <location>
        <begin position="147"/>
        <end position="168"/>
    </location>
</feature>
<dbReference type="FunCoup" id="A0A7M7JU37">
    <property type="interactions" value="214"/>
</dbReference>
<evidence type="ECO:0000256" key="5">
    <source>
        <dbReference type="ARBA" id="ARBA00023136"/>
    </source>
</evidence>
<comment type="domain">
    <text evidence="7">The DHHC domain is required for palmitoyltransferase activity.</text>
</comment>
<evidence type="ECO:0000313" key="9">
    <source>
        <dbReference type="EnsemblMetazoa" id="XP_022652484"/>
    </source>
</evidence>
<dbReference type="GO" id="GO:0019706">
    <property type="term" value="F:protein-cysteine S-palmitoyltransferase activity"/>
    <property type="evidence" value="ECO:0007669"/>
    <property type="project" value="UniProtKB-EC"/>
</dbReference>
<evidence type="ECO:0000256" key="6">
    <source>
        <dbReference type="ARBA" id="ARBA00023315"/>
    </source>
</evidence>
<dbReference type="InterPro" id="IPR001594">
    <property type="entry name" value="Palmitoyltrfase_DHHC"/>
</dbReference>
<dbReference type="PANTHER" id="PTHR12246">
    <property type="entry name" value="PALMITOYLTRANSFERASE ZDHHC16"/>
    <property type="match status" value="1"/>
</dbReference>
<dbReference type="EnsemblMetazoa" id="XM_022796749">
    <property type="protein sequence ID" value="XP_022652484"/>
    <property type="gene ID" value="LOC111246706"/>
</dbReference>
<dbReference type="KEGG" id="vde:111246706"/>
<sequence>MLRSVNMSKFDVCGVSCLVVIYGCVAYAEYALIYWMILPVLADSLWGAVHFVLFNTFLILALWAHGRASFGDPGVVPLPKTDIDFSTVLQNRYCNGDWTICIRCETFRPPHAYHCRICDRCIRGVDHHCPWINNCVGELNRKYFLQFLVYTVITCLYGTIVIGISWYFESPKADSSSLSEYRQSRLMHTVIFLVECLLFGLFVVAIFCGQLGGVMHGPQEGKLPAYVGDHSVHQQNNRRSKSCRGSMRDLCGRGPLWTWAIPCTAPPRSSCSSYEV</sequence>
<feature type="transmembrane region" description="Helical" evidence="7">
    <location>
        <begin position="12"/>
        <end position="38"/>
    </location>
</feature>
<dbReference type="OMA" id="WVYHDEY"/>
<dbReference type="RefSeq" id="XP_022652484.1">
    <property type="nucleotide sequence ID" value="XM_022796749.1"/>
</dbReference>
<dbReference type="EC" id="2.3.1.225" evidence="7"/>
<dbReference type="PROSITE" id="PS50216">
    <property type="entry name" value="DHHC"/>
    <property type="match status" value="1"/>
</dbReference>
<evidence type="ECO:0000256" key="2">
    <source>
        <dbReference type="ARBA" id="ARBA00022679"/>
    </source>
</evidence>
<evidence type="ECO:0000313" key="10">
    <source>
        <dbReference type="Proteomes" id="UP000594260"/>
    </source>
</evidence>
<proteinExistence type="inferred from homology"/>
<dbReference type="Pfam" id="PF01529">
    <property type="entry name" value="DHHC"/>
    <property type="match status" value="1"/>
</dbReference>
<comment type="similarity">
    <text evidence="7">Belongs to the DHHC palmitoyltransferase family.</text>
</comment>
<protein>
    <recommendedName>
        <fullName evidence="7">Palmitoyltransferase</fullName>
        <ecNumber evidence="7">2.3.1.225</ecNumber>
    </recommendedName>
</protein>
<keyword evidence="10" id="KW-1185">Reference proteome</keyword>
<dbReference type="GeneID" id="111246706"/>
<feature type="transmembrane region" description="Helical" evidence="7">
    <location>
        <begin position="44"/>
        <end position="64"/>
    </location>
</feature>
<keyword evidence="3 7" id="KW-0812">Transmembrane</keyword>
<evidence type="ECO:0000256" key="7">
    <source>
        <dbReference type="RuleBase" id="RU079119"/>
    </source>
</evidence>
<keyword evidence="5 7" id="KW-0472">Membrane</keyword>
<comment type="catalytic activity">
    <reaction evidence="7">
        <text>L-cysteinyl-[protein] + hexadecanoyl-CoA = S-hexadecanoyl-L-cysteinyl-[protein] + CoA</text>
        <dbReference type="Rhea" id="RHEA:36683"/>
        <dbReference type="Rhea" id="RHEA-COMP:10131"/>
        <dbReference type="Rhea" id="RHEA-COMP:11032"/>
        <dbReference type="ChEBI" id="CHEBI:29950"/>
        <dbReference type="ChEBI" id="CHEBI:57287"/>
        <dbReference type="ChEBI" id="CHEBI:57379"/>
        <dbReference type="ChEBI" id="CHEBI:74151"/>
        <dbReference type="EC" id="2.3.1.225"/>
    </reaction>
</comment>
<accession>A0A7M7JU37</accession>
<reference evidence="9" key="1">
    <citation type="submission" date="2021-01" db="UniProtKB">
        <authorList>
            <consortium name="EnsemblMetazoa"/>
        </authorList>
    </citation>
    <scope>IDENTIFICATION</scope>
</reference>
<dbReference type="Proteomes" id="UP000594260">
    <property type="component" value="Unplaced"/>
</dbReference>
<name>A0A7M7JU37_VARDE</name>
<dbReference type="GO" id="GO:0016020">
    <property type="term" value="C:membrane"/>
    <property type="evidence" value="ECO:0007669"/>
    <property type="project" value="UniProtKB-SubCell"/>
</dbReference>
<feature type="transmembrane region" description="Helical" evidence="7">
    <location>
        <begin position="188"/>
        <end position="208"/>
    </location>
</feature>
<feature type="domain" description="Palmitoyltransferase DHHC" evidence="8">
    <location>
        <begin position="98"/>
        <end position="216"/>
    </location>
</feature>
<dbReference type="PROSITE" id="PS51257">
    <property type="entry name" value="PROKAR_LIPOPROTEIN"/>
    <property type="match status" value="1"/>
</dbReference>
<keyword evidence="2 7" id="KW-0808">Transferase</keyword>
<comment type="subcellular location">
    <subcellularLocation>
        <location evidence="1">Membrane</location>
        <topology evidence="1">Multi-pass membrane protein</topology>
    </subcellularLocation>
</comment>
<keyword evidence="6 7" id="KW-0012">Acyltransferase</keyword>
<evidence type="ECO:0000256" key="1">
    <source>
        <dbReference type="ARBA" id="ARBA00004141"/>
    </source>
</evidence>
<dbReference type="InterPro" id="IPR039859">
    <property type="entry name" value="PFA4/ZDH16/20/ERF2-like"/>
</dbReference>
<dbReference type="InParanoid" id="A0A7M7JU37"/>
<evidence type="ECO:0000256" key="4">
    <source>
        <dbReference type="ARBA" id="ARBA00022989"/>
    </source>
</evidence>